<evidence type="ECO:0000313" key="3">
    <source>
        <dbReference type="Proteomes" id="UP000010480"/>
    </source>
</evidence>
<dbReference type="Proteomes" id="UP000010480">
    <property type="component" value="Chromosome"/>
</dbReference>
<feature type="coiled-coil region" evidence="1">
    <location>
        <begin position="87"/>
        <end position="146"/>
    </location>
</feature>
<dbReference type="RefSeq" id="WP_015219377.1">
    <property type="nucleotide sequence ID" value="NC_019776.1"/>
</dbReference>
<evidence type="ECO:0000256" key="1">
    <source>
        <dbReference type="SAM" id="Coils"/>
    </source>
</evidence>
<proteinExistence type="predicted"/>
<keyword evidence="1" id="KW-0175">Coiled coil</keyword>
<dbReference type="OrthoDB" id="560974at2"/>
<dbReference type="eggNOG" id="COG1196">
    <property type="taxonomic scope" value="Bacteria"/>
</dbReference>
<name>K9Z4Z6_CYAAP</name>
<evidence type="ECO:0000313" key="2">
    <source>
        <dbReference type="EMBL" id="AFZ53650.1"/>
    </source>
</evidence>
<sequence>MLHLAEVIRDTDTGKFLLNLLAVEESKLQWTFCNNQYIPLDNDDDNFKEGLLLLVELNNQGQILRCQSAKDWILNLLKEYLIEGNFRSNININIPEEEARLEKWRQELTSQSQDLTRIRLEVETRREELQELEQTLSWEKEKLKSQHQ</sequence>
<protein>
    <submittedName>
        <fullName evidence="2">Uncharacterized protein</fullName>
    </submittedName>
</protein>
<reference evidence="3" key="1">
    <citation type="journal article" date="2013" name="Proc. Natl. Acad. Sci. U.S.A.">
        <title>Improving the coverage of the cyanobacterial phylum using diversity-driven genome sequencing.</title>
        <authorList>
            <person name="Shih P.M."/>
            <person name="Wu D."/>
            <person name="Latifi A."/>
            <person name="Axen S.D."/>
            <person name="Fewer D.P."/>
            <person name="Talla E."/>
            <person name="Calteau A."/>
            <person name="Cai F."/>
            <person name="Tandeau de Marsac N."/>
            <person name="Rippka R."/>
            <person name="Herdman M."/>
            <person name="Sivonen K."/>
            <person name="Coursin T."/>
            <person name="Laurent T."/>
            <person name="Goodwin L."/>
            <person name="Nolan M."/>
            <person name="Davenport K.W."/>
            <person name="Han C.S."/>
            <person name="Rubin E.M."/>
            <person name="Eisen J.A."/>
            <person name="Woyke T."/>
            <person name="Gugger M."/>
            <person name="Kerfeld C.A."/>
        </authorList>
    </citation>
    <scope>NUCLEOTIDE SEQUENCE [LARGE SCALE GENOMIC DNA]</scope>
    <source>
        <strain evidence="3">PCC 10605</strain>
    </source>
</reference>
<organism evidence="2 3">
    <name type="scientific">Cyanobacterium aponinum (strain PCC 10605)</name>
    <dbReference type="NCBI Taxonomy" id="755178"/>
    <lineage>
        <taxon>Bacteria</taxon>
        <taxon>Bacillati</taxon>
        <taxon>Cyanobacteriota</taxon>
        <taxon>Cyanophyceae</taxon>
        <taxon>Oscillatoriophycideae</taxon>
        <taxon>Chroococcales</taxon>
        <taxon>Geminocystaceae</taxon>
        <taxon>Cyanobacterium</taxon>
    </lineage>
</organism>
<dbReference type="AlphaFoldDB" id="K9Z4Z6"/>
<dbReference type="KEGG" id="can:Cyan10605_1541"/>
<gene>
    <name evidence="2" type="ordered locus">Cyan10605_1541</name>
</gene>
<accession>K9Z4Z6</accession>
<dbReference type="EMBL" id="CP003947">
    <property type="protein sequence ID" value="AFZ53650.1"/>
    <property type="molecule type" value="Genomic_DNA"/>
</dbReference>
<dbReference type="HOGENOM" id="CLU_119980_0_0_3"/>
<keyword evidence="3" id="KW-1185">Reference proteome</keyword>
<dbReference type="STRING" id="755178.Cyan10605_1541"/>